<protein>
    <submittedName>
        <fullName evidence="4">Lactonase</fullName>
    </submittedName>
</protein>
<feature type="domain" description="SMP-30/Gluconolactonase/LRE-like region" evidence="3">
    <location>
        <begin position="82"/>
        <end position="303"/>
    </location>
</feature>
<dbReference type="RefSeq" id="WP_200826800.1">
    <property type="nucleotide sequence ID" value="NZ_FNVQ01000003.1"/>
</dbReference>
<dbReference type="Proteomes" id="UP000236745">
    <property type="component" value="Unassembled WGS sequence"/>
</dbReference>
<dbReference type="Pfam" id="PF08450">
    <property type="entry name" value="SGL"/>
    <property type="match status" value="1"/>
</dbReference>
<evidence type="ECO:0000313" key="4">
    <source>
        <dbReference type="EMBL" id="SEG67167.1"/>
    </source>
</evidence>
<dbReference type="Gene3D" id="2.120.10.30">
    <property type="entry name" value="TolB, C-terminal domain"/>
    <property type="match status" value="1"/>
</dbReference>
<dbReference type="PANTHER" id="PTHR47572">
    <property type="entry name" value="LIPOPROTEIN-RELATED"/>
    <property type="match status" value="1"/>
</dbReference>
<feature type="chain" id="PRO_5009294526" evidence="2">
    <location>
        <begin position="39"/>
        <end position="353"/>
    </location>
</feature>
<evidence type="ECO:0000313" key="5">
    <source>
        <dbReference type="Proteomes" id="UP000236745"/>
    </source>
</evidence>
<name>A0A1H6C394_9GAMM</name>
<keyword evidence="1" id="KW-0378">Hydrolase</keyword>
<gene>
    <name evidence="4" type="ORF">SAMN05444390_103112</name>
</gene>
<dbReference type="AlphaFoldDB" id="A0A1H6C394"/>
<organism evidence="4 5">
    <name type="scientific">Marinobacterium lutimaris</name>
    <dbReference type="NCBI Taxonomy" id="568106"/>
    <lineage>
        <taxon>Bacteria</taxon>
        <taxon>Pseudomonadati</taxon>
        <taxon>Pseudomonadota</taxon>
        <taxon>Gammaproteobacteria</taxon>
        <taxon>Oceanospirillales</taxon>
        <taxon>Oceanospirillaceae</taxon>
        <taxon>Marinobacterium</taxon>
    </lineage>
</organism>
<accession>A0A1H6C394</accession>
<sequence>MRKKSVLQGFRTAGQGLIKGLMPAICLATLVAPIQASAAEAEGLVYQADIRGPAPIPASERGLQAVVAEPWLRVSDEGPVLEGAIFDDNGDLLFCDVSGRRVLRATPDKQLSTLVTLDHLSPGGLALHADGRVFIAALNVPAHRGAIFAVNADGSGLETIIPPDAGYMPNDLVFDAKGGFYFSDFKGTSTQPEGGIYYVSPDGASIEPVLPNLSKANGVTLSPDGKTLWATELSGGRLHRVQLADATTIAPIGSAIPYHFIGWKPDSMRADSDGNVYVAISGQGRILAFNPNGIPIGQILLPGRGEGHNLKSTSLAISPGSNDLYSVSSDEDGGEGANIFHAKVFASGLPAVR</sequence>
<dbReference type="InterPro" id="IPR013658">
    <property type="entry name" value="SGL"/>
</dbReference>
<feature type="signal peptide" evidence="2">
    <location>
        <begin position="1"/>
        <end position="38"/>
    </location>
</feature>
<evidence type="ECO:0000256" key="1">
    <source>
        <dbReference type="ARBA" id="ARBA00022801"/>
    </source>
</evidence>
<evidence type="ECO:0000256" key="2">
    <source>
        <dbReference type="SAM" id="SignalP"/>
    </source>
</evidence>
<dbReference type="SUPFAM" id="SSF63829">
    <property type="entry name" value="Calcium-dependent phosphotriesterase"/>
    <property type="match status" value="1"/>
</dbReference>
<keyword evidence="2" id="KW-0732">Signal</keyword>
<dbReference type="InterPro" id="IPR051262">
    <property type="entry name" value="SMP-30/CGR1_Lactonase"/>
</dbReference>
<dbReference type="PANTHER" id="PTHR47572:SF4">
    <property type="entry name" value="LACTONASE DRP35"/>
    <property type="match status" value="1"/>
</dbReference>
<keyword evidence="5" id="KW-1185">Reference proteome</keyword>
<reference evidence="4 5" key="1">
    <citation type="submission" date="2016-10" db="EMBL/GenBank/DDBJ databases">
        <authorList>
            <person name="de Groot N.N."/>
        </authorList>
    </citation>
    <scope>NUCLEOTIDE SEQUENCE [LARGE SCALE GENOMIC DNA]</scope>
    <source>
        <strain evidence="4 5">DSM 22012</strain>
    </source>
</reference>
<evidence type="ECO:0000259" key="3">
    <source>
        <dbReference type="Pfam" id="PF08450"/>
    </source>
</evidence>
<proteinExistence type="predicted"/>
<dbReference type="EMBL" id="FNVQ01000003">
    <property type="protein sequence ID" value="SEG67167.1"/>
    <property type="molecule type" value="Genomic_DNA"/>
</dbReference>
<dbReference type="GO" id="GO:0016787">
    <property type="term" value="F:hydrolase activity"/>
    <property type="evidence" value="ECO:0007669"/>
    <property type="project" value="UniProtKB-KW"/>
</dbReference>
<dbReference type="InterPro" id="IPR011042">
    <property type="entry name" value="6-blade_b-propeller_TolB-like"/>
</dbReference>